<dbReference type="Proteomes" id="UP000708298">
    <property type="component" value="Unassembled WGS sequence"/>
</dbReference>
<reference evidence="7" key="2">
    <citation type="submission" date="2021-01" db="EMBL/GenBank/DDBJ databases">
        <authorList>
            <person name="Mieszkin S."/>
            <person name="Pouder E."/>
            <person name="Alain K."/>
        </authorList>
    </citation>
    <scope>NUCLEOTIDE SEQUENCE</scope>
    <source>
        <strain evidence="7">HW T2.11</strain>
    </source>
</reference>
<evidence type="ECO:0000256" key="6">
    <source>
        <dbReference type="HAMAP-Rule" id="MF_01345"/>
    </source>
</evidence>
<protein>
    <recommendedName>
        <fullName evidence="6">Small ribosomal subunit protein uS17</fullName>
    </recommendedName>
</protein>
<reference evidence="7" key="1">
    <citation type="journal article" date="2021" name="Microorganisms">
        <title>Acidisoma silvae sp. nov. and Acidisomacellulosilytica sp. nov., Two Acidophilic Bacteria Isolated from Decaying Wood, Hydrolyzing Cellulose and Producing Poly-3-hydroxybutyrate.</title>
        <authorList>
            <person name="Mieszkin S."/>
            <person name="Pouder E."/>
            <person name="Uroz S."/>
            <person name="Simon-Colin C."/>
            <person name="Alain K."/>
        </authorList>
    </citation>
    <scope>NUCLEOTIDE SEQUENCE</scope>
    <source>
        <strain evidence="7">HW T2.11</strain>
    </source>
</reference>
<proteinExistence type="inferred from homology"/>
<dbReference type="InterPro" id="IPR000266">
    <property type="entry name" value="Ribosomal_uS17"/>
</dbReference>
<dbReference type="Gene3D" id="2.40.50.140">
    <property type="entry name" value="Nucleic acid-binding proteins"/>
    <property type="match status" value="1"/>
</dbReference>
<evidence type="ECO:0000313" key="7">
    <source>
        <dbReference type="EMBL" id="MCB8875592.1"/>
    </source>
</evidence>
<dbReference type="CDD" id="cd00364">
    <property type="entry name" value="Ribosomal_uS17"/>
    <property type="match status" value="1"/>
</dbReference>
<accession>A0A963YS84</accession>
<keyword evidence="8" id="KW-1185">Reference proteome</keyword>
<keyword evidence="2 6" id="KW-0699">rRNA-binding</keyword>
<dbReference type="GO" id="GO:0006412">
    <property type="term" value="P:translation"/>
    <property type="evidence" value="ECO:0007669"/>
    <property type="project" value="UniProtKB-UniRule"/>
</dbReference>
<evidence type="ECO:0000256" key="3">
    <source>
        <dbReference type="ARBA" id="ARBA00022884"/>
    </source>
</evidence>
<evidence type="ECO:0000256" key="5">
    <source>
        <dbReference type="ARBA" id="ARBA00023274"/>
    </source>
</evidence>
<comment type="subunit">
    <text evidence="6">Part of the 30S ribosomal subunit.</text>
</comment>
<dbReference type="GO" id="GO:0019843">
    <property type="term" value="F:rRNA binding"/>
    <property type="evidence" value="ECO:0007669"/>
    <property type="project" value="UniProtKB-UniRule"/>
</dbReference>
<organism evidence="7 8">
    <name type="scientific">Acidisoma silvae</name>
    <dbReference type="NCBI Taxonomy" id="2802396"/>
    <lineage>
        <taxon>Bacteria</taxon>
        <taxon>Pseudomonadati</taxon>
        <taxon>Pseudomonadota</taxon>
        <taxon>Alphaproteobacteria</taxon>
        <taxon>Acetobacterales</taxon>
        <taxon>Acidocellaceae</taxon>
        <taxon>Acidisoma</taxon>
    </lineage>
</organism>
<keyword evidence="3 6" id="KW-0694">RNA-binding</keyword>
<evidence type="ECO:0000256" key="4">
    <source>
        <dbReference type="ARBA" id="ARBA00022980"/>
    </source>
</evidence>
<evidence type="ECO:0000256" key="1">
    <source>
        <dbReference type="ARBA" id="ARBA00010254"/>
    </source>
</evidence>
<comment type="caution">
    <text evidence="7">The sequence shown here is derived from an EMBL/GenBank/DDBJ whole genome shotgun (WGS) entry which is preliminary data.</text>
</comment>
<dbReference type="PRINTS" id="PR00973">
    <property type="entry name" value="RIBOSOMALS17"/>
</dbReference>
<gene>
    <name evidence="6 7" type="primary">rpsQ</name>
    <name evidence="7" type="ORF">ASILVAE211_10395</name>
</gene>
<dbReference type="NCBIfam" id="NF004123">
    <property type="entry name" value="PRK05610.1"/>
    <property type="match status" value="1"/>
</dbReference>
<comment type="similarity">
    <text evidence="1 6">Belongs to the universal ribosomal protein uS17 family.</text>
</comment>
<evidence type="ECO:0000256" key="2">
    <source>
        <dbReference type="ARBA" id="ARBA00022730"/>
    </source>
</evidence>
<dbReference type="InterPro" id="IPR012340">
    <property type="entry name" value="NA-bd_OB-fold"/>
</dbReference>
<sequence length="97" mass="10976">MSKRVLSGRVVSDKMDKTVTVLVERRVMHPLYKKFIRRSKRYAAHDELNTCKPGDMVRIEECPPISKRKAWLVIERNGVNLSAPVEITEAPAASAQA</sequence>
<dbReference type="RefSeq" id="WP_227321225.1">
    <property type="nucleotide sequence ID" value="NZ_JAESVB010000003.1"/>
</dbReference>
<dbReference type="GO" id="GO:0003735">
    <property type="term" value="F:structural constituent of ribosome"/>
    <property type="evidence" value="ECO:0007669"/>
    <property type="project" value="UniProtKB-UniRule"/>
</dbReference>
<name>A0A963YS84_9PROT</name>
<dbReference type="InterPro" id="IPR019984">
    <property type="entry name" value="Ribosomal_uS17_bact/chlr"/>
</dbReference>
<dbReference type="PANTHER" id="PTHR10744:SF1">
    <property type="entry name" value="SMALL RIBOSOMAL SUBUNIT PROTEIN US17M"/>
    <property type="match status" value="1"/>
</dbReference>
<keyword evidence="5 6" id="KW-0687">Ribonucleoprotein</keyword>
<dbReference type="EMBL" id="JAESVB010000003">
    <property type="protein sequence ID" value="MCB8875592.1"/>
    <property type="molecule type" value="Genomic_DNA"/>
</dbReference>
<dbReference type="NCBIfam" id="TIGR03635">
    <property type="entry name" value="uS17_bact"/>
    <property type="match status" value="1"/>
</dbReference>
<dbReference type="GO" id="GO:0022627">
    <property type="term" value="C:cytosolic small ribosomal subunit"/>
    <property type="evidence" value="ECO:0007669"/>
    <property type="project" value="UniProtKB-UniRule"/>
</dbReference>
<keyword evidence="4 6" id="KW-0689">Ribosomal protein</keyword>
<dbReference type="SUPFAM" id="SSF50249">
    <property type="entry name" value="Nucleic acid-binding proteins"/>
    <property type="match status" value="1"/>
</dbReference>
<comment type="function">
    <text evidence="6">One of the primary rRNA binding proteins, it binds specifically to the 5'-end of 16S ribosomal RNA.</text>
</comment>
<dbReference type="PANTHER" id="PTHR10744">
    <property type="entry name" value="40S RIBOSOMAL PROTEIN S11 FAMILY MEMBER"/>
    <property type="match status" value="1"/>
</dbReference>
<dbReference type="HAMAP" id="MF_01345_B">
    <property type="entry name" value="Ribosomal_uS17_B"/>
    <property type="match status" value="1"/>
</dbReference>
<dbReference type="AlphaFoldDB" id="A0A963YS84"/>
<dbReference type="Pfam" id="PF00366">
    <property type="entry name" value="Ribosomal_S17"/>
    <property type="match status" value="1"/>
</dbReference>
<evidence type="ECO:0000313" key="8">
    <source>
        <dbReference type="Proteomes" id="UP000708298"/>
    </source>
</evidence>